<feature type="transmembrane region" description="Helical" evidence="1">
    <location>
        <begin position="205"/>
        <end position="222"/>
    </location>
</feature>
<dbReference type="Proteomes" id="UP000239785">
    <property type="component" value="Unassembled WGS sequence"/>
</dbReference>
<evidence type="ECO:0000313" key="2">
    <source>
        <dbReference type="EMBL" id="PPE06829.1"/>
    </source>
</evidence>
<dbReference type="OrthoDB" id="389275at2"/>
<evidence type="ECO:0000256" key="1">
    <source>
        <dbReference type="SAM" id="Phobius"/>
    </source>
</evidence>
<protein>
    <submittedName>
        <fullName evidence="2">Uncharacterized protein</fullName>
    </submittedName>
</protein>
<feature type="transmembrane region" description="Helical" evidence="1">
    <location>
        <begin position="123"/>
        <end position="143"/>
    </location>
</feature>
<reference evidence="2 3" key="1">
    <citation type="submission" date="2017-11" db="EMBL/GenBank/DDBJ databases">
        <title>Genome sequence of Mesoplasma corruscae ELCA-2 (ATCC 49579).</title>
        <authorList>
            <person name="Lo W.-S."/>
            <person name="Kuo C.-H."/>
        </authorList>
    </citation>
    <scope>NUCLEOTIDE SEQUENCE [LARGE SCALE GENOMIC DNA]</scope>
    <source>
        <strain evidence="2 3">ELCA-2</strain>
    </source>
</reference>
<feature type="transmembrane region" description="Helical" evidence="1">
    <location>
        <begin position="289"/>
        <end position="313"/>
    </location>
</feature>
<keyword evidence="3" id="KW-1185">Reference proteome</keyword>
<keyword evidence="1" id="KW-0812">Transmembrane</keyword>
<dbReference type="NCBIfam" id="NF038065">
    <property type="entry name" value="Pr6Pr"/>
    <property type="match status" value="1"/>
</dbReference>
<dbReference type="AlphaFoldDB" id="A0A2S5RHM1"/>
<gene>
    <name evidence="2" type="ORF">MCORR_v1c04600</name>
</gene>
<name>A0A2S5RHM1_9MOLU</name>
<dbReference type="InterPro" id="IPR049713">
    <property type="entry name" value="Pr6Pr-like"/>
</dbReference>
<comment type="caution">
    <text evidence="2">The sequence shown here is derived from an EMBL/GenBank/DDBJ whole genome shotgun (WGS) entry which is preliminary data.</text>
</comment>
<feature type="transmembrane region" description="Helical" evidence="1">
    <location>
        <begin position="35"/>
        <end position="54"/>
    </location>
</feature>
<sequence>MTHIQNNSQTFAFKIEKTITKRQNSFKKNKLDWKLLFKILFVLIMTITILDMYIRSSVWNILYINQINNLLSKGEVKTLDDILAYGILHNARWVVNKQYIVSAINFVQASQGLKAVFNPFEQIVGVSSYFTVLSNILITVWMFTSLIKPYNESKKGLLSEKSSIITATLITITGIIYNAFLRGASTASTNAYMWEKILSHASNEILHTIAPLLFVLYVLFFMKHQNTEKVTLKSVSKTLLVIIFILLVYGAFAITRGMIKQASGTMIDVAYPYFFLQVTNPLILGLPGYVWFAIFTIVLIAISLVFSIFYQWIIYLSNKNKEN</sequence>
<dbReference type="EMBL" id="PHNF01000001">
    <property type="protein sequence ID" value="PPE06829.1"/>
    <property type="molecule type" value="Genomic_DNA"/>
</dbReference>
<proteinExistence type="predicted"/>
<keyword evidence="1" id="KW-1133">Transmembrane helix</keyword>
<organism evidence="2 3">
    <name type="scientific">Mesoplasma corruscae</name>
    <dbReference type="NCBI Taxonomy" id="216874"/>
    <lineage>
        <taxon>Bacteria</taxon>
        <taxon>Bacillati</taxon>
        <taxon>Mycoplasmatota</taxon>
        <taxon>Mollicutes</taxon>
        <taxon>Entomoplasmatales</taxon>
        <taxon>Entomoplasmataceae</taxon>
        <taxon>Mesoplasma</taxon>
    </lineage>
</organism>
<feature type="transmembrane region" description="Helical" evidence="1">
    <location>
        <begin position="164"/>
        <end position="185"/>
    </location>
</feature>
<feature type="transmembrane region" description="Helical" evidence="1">
    <location>
        <begin position="234"/>
        <end position="254"/>
    </location>
</feature>
<accession>A0A2S5RHM1</accession>
<evidence type="ECO:0000313" key="3">
    <source>
        <dbReference type="Proteomes" id="UP000239785"/>
    </source>
</evidence>
<keyword evidence="1" id="KW-0472">Membrane</keyword>
<dbReference type="RefSeq" id="WP_104207985.1">
    <property type="nucleotide sequence ID" value="NZ_PHNF01000001.1"/>
</dbReference>